<feature type="region of interest" description="Disordered" evidence="6">
    <location>
        <begin position="1"/>
        <end position="21"/>
    </location>
</feature>
<evidence type="ECO:0000313" key="9">
    <source>
        <dbReference type="Proteomes" id="UP001196870"/>
    </source>
</evidence>
<evidence type="ECO:0000259" key="7">
    <source>
        <dbReference type="PROSITE" id="PS50928"/>
    </source>
</evidence>
<dbReference type="InterPro" id="IPR000515">
    <property type="entry name" value="MetI-like"/>
</dbReference>
<feature type="transmembrane region" description="Helical" evidence="5">
    <location>
        <begin position="229"/>
        <end position="259"/>
    </location>
</feature>
<dbReference type="InterPro" id="IPR025966">
    <property type="entry name" value="OppC_N"/>
</dbReference>
<feature type="transmembrane region" description="Helical" evidence="5">
    <location>
        <begin position="347"/>
        <end position="370"/>
    </location>
</feature>
<proteinExistence type="inferred from homology"/>
<keyword evidence="5" id="KW-0813">Transport</keyword>
<reference evidence="9" key="1">
    <citation type="journal article" date="2021" name="Syst. Appl. Microbiol.">
        <title>Roseomonas hellenica sp. nov., isolated from roots of wild-growing Alkanna tinctoria.</title>
        <authorList>
            <person name="Rat A."/>
            <person name="Naranjo H.D."/>
            <person name="Lebbe L."/>
            <person name="Cnockaert M."/>
            <person name="Krigas N."/>
            <person name="Grigoriadou K."/>
            <person name="Maloupa E."/>
            <person name="Willems A."/>
        </authorList>
    </citation>
    <scope>NUCLEOTIDE SEQUENCE [LARGE SCALE GENOMIC DNA]</scope>
    <source>
        <strain evidence="9">LMG 31523</strain>
    </source>
</reference>
<comment type="subcellular location">
    <subcellularLocation>
        <location evidence="1 5">Cell membrane</location>
        <topology evidence="1 5">Multi-pass membrane protein</topology>
    </subcellularLocation>
</comment>
<organism evidence="8 9">
    <name type="scientific">Plastoroseomonas hellenica</name>
    <dbReference type="NCBI Taxonomy" id="2687306"/>
    <lineage>
        <taxon>Bacteria</taxon>
        <taxon>Pseudomonadati</taxon>
        <taxon>Pseudomonadota</taxon>
        <taxon>Alphaproteobacteria</taxon>
        <taxon>Acetobacterales</taxon>
        <taxon>Acetobacteraceae</taxon>
        <taxon>Plastoroseomonas</taxon>
    </lineage>
</organism>
<keyword evidence="9" id="KW-1185">Reference proteome</keyword>
<feature type="domain" description="ABC transmembrane type-1" evidence="7">
    <location>
        <begin position="178"/>
        <end position="374"/>
    </location>
</feature>
<evidence type="ECO:0000313" key="8">
    <source>
        <dbReference type="EMBL" id="MBR0663537.1"/>
    </source>
</evidence>
<keyword evidence="3 5" id="KW-1133">Transmembrane helix</keyword>
<dbReference type="EMBL" id="JAAGBB010000004">
    <property type="protein sequence ID" value="MBR0663537.1"/>
    <property type="molecule type" value="Genomic_DNA"/>
</dbReference>
<comment type="similarity">
    <text evidence="5">Belongs to the binding-protein-dependent transport system permease family.</text>
</comment>
<feature type="transmembrane region" description="Helical" evidence="5">
    <location>
        <begin position="182"/>
        <end position="209"/>
    </location>
</feature>
<evidence type="ECO:0000256" key="6">
    <source>
        <dbReference type="SAM" id="MobiDB-lite"/>
    </source>
</evidence>
<evidence type="ECO:0000256" key="5">
    <source>
        <dbReference type="RuleBase" id="RU363032"/>
    </source>
</evidence>
<feature type="transmembrane region" description="Helical" evidence="5">
    <location>
        <begin position="301"/>
        <end position="327"/>
    </location>
</feature>
<name>A0ABS5ETC8_9PROT</name>
<dbReference type="Pfam" id="PF12911">
    <property type="entry name" value="OppC_N"/>
    <property type="match status" value="1"/>
</dbReference>
<dbReference type="InterPro" id="IPR035906">
    <property type="entry name" value="MetI-like_sf"/>
</dbReference>
<sequence>MSVSTASDPPASDPRASDPKAAAAEARYAEATQLQLTWWRFRRHKLAVVSLFVIALFYGIAIFADFLAASDPHATDARRSFIPPQGIHLFDENGFNPHVYGLRGVRNPRTFQLSYSPDPARKLPVRLFTRGYTYNLLGLIETDIHLFGIEGGRPGEGIFLLGTDQLGRDLYSRMMVATRVSLSIGLAGVTLSLFLGVLLGGISGLYGGWVDLLIQRLIELLRSVPTIPLWMGLAAALPRTWSVIEVYFAITIIISLIGWTDLARVVRGRFLALREEDFVVAAELSGASQGRIIFRHMLPSFASHVIAATSLALPAMIISETSLSFLGLGLRPPAVSWGILLQDAQNIQVLAGAPWLLSAAVPVTLVILAFNFLGDGLRDAADPYG</sequence>
<accession>A0ABS5ETC8</accession>
<dbReference type="Pfam" id="PF00528">
    <property type="entry name" value="BPD_transp_1"/>
    <property type="match status" value="1"/>
</dbReference>
<dbReference type="Proteomes" id="UP001196870">
    <property type="component" value="Unassembled WGS sequence"/>
</dbReference>
<keyword evidence="2 5" id="KW-0812">Transmembrane</keyword>
<dbReference type="PANTHER" id="PTHR43839">
    <property type="entry name" value="OPPC IN A BINDING PROTEIN-DEPENDENT TRANSPORT SYSTEM"/>
    <property type="match status" value="1"/>
</dbReference>
<dbReference type="PROSITE" id="PS50928">
    <property type="entry name" value="ABC_TM1"/>
    <property type="match status" value="1"/>
</dbReference>
<dbReference type="SUPFAM" id="SSF161098">
    <property type="entry name" value="MetI-like"/>
    <property type="match status" value="1"/>
</dbReference>
<dbReference type="CDD" id="cd06261">
    <property type="entry name" value="TM_PBP2"/>
    <property type="match status" value="1"/>
</dbReference>
<protein>
    <submittedName>
        <fullName evidence="8">ABC transporter permease</fullName>
    </submittedName>
</protein>
<dbReference type="RefSeq" id="WP_211851135.1">
    <property type="nucleotide sequence ID" value="NZ_JAAGBB010000004.1"/>
</dbReference>
<evidence type="ECO:0000256" key="2">
    <source>
        <dbReference type="ARBA" id="ARBA00022692"/>
    </source>
</evidence>
<dbReference type="PANTHER" id="PTHR43839:SF3">
    <property type="entry name" value="OLIGOPEPTIDE ABC TRANSPORTER, PERMEASE PROTEIN"/>
    <property type="match status" value="1"/>
</dbReference>
<dbReference type="Gene3D" id="1.10.3720.10">
    <property type="entry name" value="MetI-like"/>
    <property type="match status" value="1"/>
</dbReference>
<keyword evidence="4 5" id="KW-0472">Membrane</keyword>
<evidence type="ECO:0000256" key="1">
    <source>
        <dbReference type="ARBA" id="ARBA00004651"/>
    </source>
</evidence>
<comment type="caution">
    <text evidence="8">The sequence shown here is derived from an EMBL/GenBank/DDBJ whole genome shotgun (WGS) entry which is preliminary data.</text>
</comment>
<feature type="transmembrane region" description="Helical" evidence="5">
    <location>
        <begin position="46"/>
        <end position="69"/>
    </location>
</feature>
<evidence type="ECO:0000256" key="4">
    <source>
        <dbReference type="ARBA" id="ARBA00023136"/>
    </source>
</evidence>
<evidence type="ECO:0000256" key="3">
    <source>
        <dbReference type="ARBA" id="ARBA00022989"/>
    </source>
</evidence>
<gene>
    <name evidence="8" type="ORF">GXW71_04120</name>
</gene>